<name>A0A0B7K0L6_BIOOC</name>
<evidence type="ECO:0000256" key="2">
    <source>
        <dbReference type="ARBA" id="ARBA00005995"/>
    </source>
</evidence>
<dbReference type="EMBL" id="CDPU01000020">
    <property type="protein sequence ID" value="CEO50888.1"/>
    <property type="molecule type" value="Genomic_DNA"/>
</dbReference>
<accession>A0A0B7K0L6</accession>
<feature type="binding site" evidence="5">
    <location>
        <position position="488"/>
    </location>
    <ligand>
        <name>substrate</name>
    </ligand>
</feature>
<dbReference type="InterPro" id="IPR002937">
    <property type="entry name" value="Amino_oxidase"/>
</dbReference>
<comment type="similarity">
    <text evidence="2 6">Belongs to the flavin monoamine oxidase family.</text>
</comment>
<evidence type="ECO:0000259" key="7">
    <source>
        <dbReference type="Pfam" id="PF01593"/>
    </source>
</evidence>
<organism evidence="8">
    <name type="scientific">Bionectria ochroleuca</name>
    <name type="common">Gliocladium roseum</name>
    <dbReference type="NCBI Taxonomy" id="29856"/>
    <lineage>
        <taxon>Eukaryota</taxon>
        <taxon>Fungi</taxon>
        <taxon>Dikarya</taxon>
        <taxon>Ascomycota</taxon>
        <taxon>Pezizomycotina</taxon>
        <taxon>Sordariomycetes</taxon>
        <taxon>Hypocreomycetidae</taxon>
        <taxon>Hypocreales</taxon>
        <taxon>Bionectriaceae</taxon>
        <taxon>Clonostachys</taxon>
    </lineage>
</organism>
<dbReference type="PANTHER" id="PTHR43563:SF14">
    <property type="entry name" value="AMINE OXIDASE"/>
    <property type="match status" value="1"/>
</dbReference>
<comment type="cofactor">
    <cofactor evidence="1 6">
        <name>FAD</name>
        <dbReference type="ChEBI" id="CHEBI:57692"/>
    </cofactor>
</comment>
<dbReference type="PRINTS" id="PR00757">
    <property type="entry name" value="AMINEOXDASEF"/>
</dbReference>
<keyword evidence="6" id="KW-0274">FAD</keyword>
<comment type="catalytic activity">
    <reaction evidence="4">
        <text>a secondary aliphatic amine + O2 + H2O = a primary amine + an aldehyde + H2O2</text>
        <dbReference type="Rhea" id="RHEA:26414"/>
        <dbReference type="ChEBI" id="CHEBI:15377"/>
        <dbReference type="ChEBI" id="CHEBI:15379"/>
        <dbReference type="ChEBI" id="CHEBI:16240"/>
        <dbReference type="ChEBI" id="CHEBI:17478"/>
        <dbReference type="ChEBI" id="CHEBI:58855"/>
        <dbReference type="ChEBI" id="CHEBI:65296"/>
        <dbReference type="EC" id="1.4.3.4"/>
    </reaction>
</comment>
<dbReference type="Pfam" id="PF01042">
    <property type="entry name" value="Ribonuc_L-PSP"/>
    <property type="match status" value="1"/>
</dbReference>
<dbReference type="Gene3D" id="3.30.1330.40">
    <property type="entry name" value="RutC-like"/>
    <property type="match status" value="1"/>
</dbReference>
<dbReference type="InterPro" id="IPR050703">
    <property type="entry name" value="Flavin_MAO"/>
</dbReference>
<reference evidence="8" key="1">
    <citation type="submission" date="2015-01" db="EMBL/GenBank/DDBJ databases">
        <authorList>
            <person name="Durling Mikael"/>
        </authorList>
    </citation>
    <scope>NUCLEOTIDE SEQUENCE</scope>
</reference>
<evidence type="ECO:0000256" key="4">
    <source>
        <dbReference type="ARBA" id="ARBA00048448"/>
    </source>
</evidence>
<proteinExistence type="inferred from homology"/>
<dbReference type="SUPFAM" id="SSF55298">
    <property type="entry name" value="YjgF-like"/>
    <property type="match status" value="1"/>
</dbReference>
<feature type="binding site" evidence="5">
    <location>
        <position position="381"/>
    </location>
    <ligand>
        <name>FAD</name>
        <dbReference type="ChEBI" id="CHEBI:57692"/>
    </ligand>
</feature>
<dbReference type="InterPro" id="IPR006175">
    <property type="entry name" value="YjgF/YER057c/UK114"/>
</dbReference>
<protein>
    <recommendedName>
        <fullName evidence="6">Amine oxidase</fullName>
        <ecNumber evidence="6">1.4.3.-</ecNumber>
    </recommendedName>
</protein>
<evidence type="ECO:0000256" key="6">
    <source>
        <dbReference type="RuleBase" id="RU362067"/>
    </source>
</evidence>
<keyword evidence="6" id="KW-0285">Flavoprotein</keyword>
<sequence>MSPLVKQLDLENTSKVYHAPATITAPGTRLIHVSGQVGATKDNHVPADYESQIQLALFNLRKIMVAAGATVNDIAKLCLYIVNYDPAHRKHTRHVQRFLRGHRPAITLVPVAQLAIPGWLFEVDAVIACPEPTPSVPRSLGEGQLGASSVDVIVIGAGLAGLAAARDVIASGLSCVVLESRDRVGGRTWSRPTSDKNGILEYGAAWINDVNQTKMIGLARRYGVELIEQNTTGNCLIQDAEGRIGDFAYGELPKFDKATADDVARIRDTCEADCQALDTANPKATTLDAMTFEAYLKSLNASETSIATATVWTRAMLGVEPSELSALFFLNYCKSGGGLLNMRSDRKGGGQHLRIRQGTQSFSTGLASELPSNTVRLNTAVSDVKQYGPGAVEVVTENGESYRGRKVITTIPSPALKTINFEPKLDPVKLAWSESARYGYYNKAILLFKTPFWVEKGFCGLVQSFVGPASVIRDTSSPADNKHAFTCFMVGAPGAEWGALPEEQRKEKLLAQLGALYGDRARVDADFVEMQCFDWAQDRWTGGGCPCASLPPGVLDSLGSGSLRQPLGNLHFAGTETAAEWKGYMEGAVRSGERAAKEVVQDFAKYSYRL</sequence>
<evidence type="ECO:0000256" key="5">
    <source>
        <dbReference type="PIRSR" id="PIRSR601613-1"/>
    </source>
</evidence>
<dbReference type="Pfam" id="PF01593">
    <property type="entry name" value="Amino_oxidase"/>
    <property type="match status" value="1"/>
</dbReference>
<dbReference type="SUPFAM" id="SSF51905">
    <property type="entry name" value="FAD/NAD(P)-binding domain"/>
    <property type="match status" value="1"/>
</dbReference>
<dbReference type="AlphaFoldDB" id="A0A0B7K0L6"/>
<dbReference type="Gene3D" id="3.50.50.60">
    <property type="entry name" value="FAD/NAD(P)-binding domain"/>
    <property type="match status" value="1"/>
</dbReference>
<dbReference type="InterPro" id="IPR001613">
    <property type="entry name" value="Flavin_amine_oxidase"/>
</dbReference>
<evidence type="ECO:0000313" key="8">
    <source>
        <dbReference type="EMBL" id="CEO50888.1"/>
    </source>
</evidence>
<feature type="binding site" evidence="5">
    <location>
        <position position="576"/>
    </location>
    <ligand>
        <name>FAD</name>
        <dbReference type="ChEBI" id="CHEBI:57692"/>
    </ligand>
</feature>
<dbReference type="PANTHER" id="PTHR43563">
    <property type="entry name" value="AMINE OXIDASE"/>
    <property type="match status" value="1"/>
</dbReference>
<dbReference type="Gene3D" id="1.10.405.10">
    <property type="entry name" value="Guanine Nucleotide Dissociation Inhibitor, domain 1"/>
    <property type="match status" value="1"/>
</dbReference>
<dbReference type="InterPro" id="IPR035959">
    <property type="entry name" value="RutC-like_sf"/>
</dbReference>
<dbReference type="GO" id="GO:0097621">
    <property type="term" value="F:monoamine oxidase activity"/>
    <property type="evidence" value="ECO:0007669"/>
    <property type="project" value="UniProtKB-EC"/>
</dbReference>
<keyword evidence="3 6" id="KW-0560">Oxidoreductase</keyword>
<dbReference type="EC" id="1.4.3.-" evidence="6"/>
<evidence type="ECO:0000256" key="3">
    <source>
        <dbReference type="ARBA" id="ARBA00023002"/>
    </source>
</evidence>
<feature type="domain" description="Amine oxidase" evidence="7">
    <location>
        <begin position="159"/>
        <end position="599"/>
    </location>
</feature>
<dbReference type="SUPFAM" id="SSF54373">
    <property type="entry name" value="FAD-linked reductases, C-terminal domain"/>
    <property type="match status" value="1"/>
</dbReference>
<evidence type="ECO:0000256" key="1">
    <source>
        <dbReference type="ARBA" id="ARBA00001974"/>
    </source>
</evidence>
<gene>
    <name evidence="8" type="ORF">BN869_000006946_1</name>
</gene>
<dbReference type="Gene3D" id="3.90.660.10">
    <property type="match status" value="1"/>
</dbReference>
<dbReference type="InterPro" id="IPR036188">
    <property type="entry name" value="FAD/NAD-bd_sf"/>
</dbReference>